<organism evidence="1 2">
    <name type="scientific">Fusarium venenatum</name>
    <dbReference type="NCBI Taxonomy" id="56646"/>
    <lineage>
        <taxon>Eukaryota</taxon>
        <taxon>Fungi</taxon>
        <taxon>Dikarya</taxon>
        <taxon>Ascomycota</taxon>
        <taxon>Pezizomycotina</taxon>
        <taxon>Sordariomycetes</taxon>
        <taxon>Hypocreomycetidae</taxon>
        <taxon>Hypocreales</taxon>
        <taxon>Nectriaceae</taxon>
        <taxon>Fusarium</taxon>
    </lineage>
</organism>
<dbReference type="AlphaFoldDB" id="A0A2L2T171"/>
<evidence type="ECO:0000313" key="2">
    <source>
        <dbReference type="Proteomes" id="UP000245910"/>
    </source>
</evidence>
<dbReference type="Proteomes" id="UP000245910">
    <property type="component" value="Chromosome IIII"/>
</dbReference>
<protein>
    <submittedName>
        <fullName evidence="1">Uncharacterized protein</fullName>
    </submittedName>
</protein>
<proteinExistence type="predicted"/>
<reference evidence="2" key="1">
    <citation type="submission" date="2014-10" db="EMBL/GenBank/DDBJ databases">
        <authorList>
            <person name="King R."/>
        </authorList>
    </citation>
    <scope>NUCLEOTIDE SEQUENCE [LARGE SCALE GENOMIC DNA]</scope>
    <source>
        <strain evidence="2">A3/5</strain>
    </source>
</reference>
<dbReference type="EMBL" id="LN649232">
    <property type="protein sequence ID" value="CEI38809.1"/>
    <property type="molecule type" value="Genomic_DNA"/>
</dbReference>
<sequence>MLDGNYVQNDSKGKLHSIKSLDSVPSKTFHLGRSTKSRSKLLKRVTVAVTAWPVFVGLPACKALSDSALFLEIIDVPARFALFQSRATT</sequence>
<evidence type="ECO:0000313" key="1">
    <source>
        <dbReference type="EMBL" id="CEI38809.1"/>
    </source>
</evidence>
<name>A0A2L2T171_9HYPO</name>
<keyword evidence="2" id="KW-1185">Reference proteome</keyword>
<accession>A0A2L2T171</accession>